<accession>A0AAW1SNA5</accession>
<dbReference type="InterPro" id="IPR039163">
    <property type="entry name" value="EMC7"/>
</dbReference>
<dbReference type="PANTHER" id="PTHR13605:SF4">
    <property type="entry name" value="ER MEMBRANE PROTEIN COMPLEX SUBUNIT 7"/>
    <property type="match status" value="1"/>
</dbReference>
<feature type="compositionally biased region" description="Basic and acidic residues" evidence="6">
    <location>
        <begin position="189"/>
        <end position="198"/>
    </location>
</feature>
<keyword evidence="3" id="KW-0732">Signal</keyword>
<organism evidence="9 10">
    <name type="scientific">Apatococcus fuscideae</name>
    <dbReference type="NCBI Taxonomy" id="2026836"/>
    <lineage>
        <taxon>Eukaryota</taxon>
        <taxon>Viridiplantae</taxon>
        <taxon>Chlorophyta</taxon>
        <taxon>core chlorophytes</taxon>
        <taxon>Trebouxiophyceae</taxon>
        <taxon>Chlorellales</taxon>
        <taxon>Chlorellaceae</taxon>
        <taxon>Apatococcus</taxon>
    </lineage>
</organism>
<feature type="transmembrane region" description="Helical" evidence="7">
    <location>
        <begin position="155"/>
        <end position="178"/>
    </location>
</feature>
<evidence type="ECO:0000259" key="8">
    <source>
        <dbReference type="Pfam" id="PF09430"/>
    </source>
</evidence>
<protein>
    <recommendedName>
        <fullName evidence="8">ER membrane protein complex subunit 7 beta-sandwich domain-containing protein</fullName>
    </recommendedName>
</protein>
<dbReference type="GO" id="GO:0072546">
    <property type="term" value="C:EMC complex"/>
    <property type="evidence" value="ECO:0007669"/>
    <property type="project" value="TreeGrafter"/>
</dbReference>
<keyword evidence="5 7" id="KW-0472">Membrane</keyword>
<reference evidence="9 10" key="1">
    <citation type="journal article" date="2024" name="Nat. Commun.">
        <title>Phylogenomics reveals the evolutionary origins of lichenization in chlorophyte algae.</title>
        <authorList>
            <person name="Puginier C."/>
            <person name="Libourel C."/>
            <person name="Otte J."/>
            <person name="Skaloud P."/>
            <person name="Haon M."/>
            <person name="Grisel S."/>
            <person name="Petersen M."/>
            <person name="Berrin J.G."/>
            <person name="Delaux P.M."/>
            <person name="Dal Grande F."/>
            <person name="Keller J."/>
        </authorList>
    </citation>
    <scope>NUCLEOTIDE SEQUENCE [LARGE SCALE GENOMIC DNA]</scope>
    <source>
        <strain evidence="9 10">SAG 2523</strain>
    </source>
</reference>
<dbReference type="PANTHER" id="PTHR13605">
    <property type="entry name" value="ER MEMBRANE PROTEIN COMPLEX SUBUNIT 7"/>
    <property type="match status" value="1"/>
</dbReference>
<keyword evidence="4 7" id="KW-1133">Transmembrane helix</keyword>
<comment type="caution">
    <text evidence="9">The sequence shown here is derived from an EMBL/GenBank/DDBJ whole genome shotgun (WGS) entry which is preliminary data.</text>
</comment>
<dbReference type="AlphaFoldDB" id="A0AAW1SNA5"/>
<evidence type="ECO:0000256" key="1">
    <source>
        <dbReference type="ARBA" id="ARBA00004167"/>
    </source>
</evidence>
<feature type="compositionally biased region" description="Polar residues" evidence="6">
    <location>
        <begin position="199"/>
        <end position="213"/>
    </location>
</feature>
<feature type="region of interest" description="Disordered" evidence="6">
    <location>
        <begin position="189"/>
        <end position="221"/>
    </location>
</feature>
<evidence type="ECO:0000256" key="6">
    <source>
        <dbReference type="SAM" id="MobiDB-lite"/>
    </source>
</evidence>
<keyword evidence="2 7" id="KW-0812">Transmembrane</keyword>
<evidence type="ECO:0000256" key="7">
    <source>
        <dbReference type="SAM" id="Phobius"/>
    </source>
</evidence>
<evidence type="ECO:0000256" key="3">
    <source>
        <dbReference type="ARBA" id="ARBA00022729"/>
    </source>
</evidence>
<evidence type="ECO:0000313" key="9">
    <source>
        <dbReference type="EMBL" id="KAK9851122.1"/>
    </source>
</evidence>
<evidence type="ECO:0000256" key="5">
    <source>
        <dbReference type="ARBA" id="ARBA00023136"/>
    </source>
</evidence>
<feature type="domain" description="ER membrane protein complex subunit 7 beta-sandwich" evidence="8">
    <location>
        <begin position="62"/>
        <end position="163"/>
    </location>
</feature>
<dbReference type="InterPro" id="IPR019008">
    <property type="entry name" value="Beta_sandwich_EMC7"/>
</dbReference>
<sequence>MHCAHRAGSCSASVYWSCVSLGDGLSALQLATGQQQEQQHSLRHPVSGRILLPEGTTPTSRVRLILTLDGGDQQLAWARPDASFRFHEVPPGSHLLDVVAMGLVFPQVRLDIEKSGQVTASLVEHPLTLMQAPLLLRPVSRAEYFEIRQPFNPKAFLMSPMGLAMAFGVFSLVVLPMLKVDPEEAKDLFGAKDGEAESKQVQQPERPQIASKQSRGHKKHN</sequence>
<evidence type="ECO:0000313" key="10">
    <source>
        <dbReference type="Proteomes" id="UP001485043"/>
    </source>
</evidence>
<dbReference type="Proteomes" id="UP001485043">
    <property type="component" value="Unassembled WGS sequence"/>
</dbReference>
<proteinExistence type="predicted"/>
<gene>
    <name evidence="9" type="ORF">WJX84_000760</name>
</gene>
<evidence type="ECO:0000256" key="4">
    <source>
        <dbReference type="ARBA" id="ARBA00022989"/>
    </source>
</evidence>
<evidence type="ECO:0000256" key="2">
    <source>
        <dbReference type="ARBA" id="ARBA00022692"/>
    </source>
</evidence>
<dbReference type="EMBL" id="JALJOV010001259">
    <property type="protein sequence ID" value="KAK9851122.1"/>
    <property type="molecule type" value="Genomic_DNA"/>
</dbReference>
<dbReference type="Pfam" id="PF09430">
    <property type="entry name" value="EMC7_beta-sandw"/>
    <property type="match status" value="1"/>
</dbReference>
<comment type="subcellular location">
    <subcellularLocation>
        <location evidence="1">Membrane</location>
        <topology evidence="1">Single-pass membrane protein</topology>
    </subcellularLocation>
</comment>
<keyword evidence="10" id="KW-1185">Reference proteome</keyword>
<name>A0AAW1SNA5_9CHLO</name>